<evidence type="ECO:0000259" key="1">
    <source>
        <dbReference type="PROSITE" id="PS50042"/>
    </source>
</evidence>
<keyword evidence="3" id="KW-1185">Reference proteome</keyword>
<proteinExistence type="predicted"/>
<dbReference type="InterPro" id="IPR000595">
    <property type="entry name" value="cNMP-bd_dom"/>
</dbReference>
<comment type="caution">
    <text evidence="2">The sequence shown here is derived from an EMBL/GenBank/DDBJ whole genome shotgun (WGS) entry which is preliminary data.</text>
</comment>
<dbReference type="Gene3D" id="2.60.120.10">
    <property type="entry name" value="Jelly Rolls"/>
    <property type="match status" value="1"/>
</dbReference>
<dbReference type="EMBL" id="BMIU01000008">
    <property type="protein sequence ID" value="GGF31541.1"/>
    <property type="molecule type" value="Genomic_DNA"/>
</dbReference>
<sequence>MGLTDFLSLQYGLSDQAIDKLVKSGRVVSLGPHSNIIQEGKTERSSYLIINGCVKAHLNHDGKEVTFWFGFEGDLLFSYNSKILNSPGYESITTLEKCQLWEIKNEKLDQCCQESLEIANWWRKLIELELLKTERRLIDRQIKTATQRYHELVCEHPQILQRISLGHIASYLGISQVSLSRIRRK</sequence>
<dbReference type="RefSeq" id="WP_137403356.1">
    <property type="nucleotide sequence ID" value="NZ_BMIU01000008.1"/>
</dbReference>
<dbReference type="InterPro" id="IPR018490">
    <property type="entry name" value="cNMP-bd_dom_sf"/>
</dbReference>
<feature type="domain" description="Cyclic nucleotide-binding" evidence="1">
    <location>
        <begin position="9"/>
        <end position="110"/>
    </location>
</feature>
<evidence type="ECO:0000313" key="3">
    <source>
        <dbReference type="Proteomes" id="UP000647339"/>
    </source>
</evidence>
<dbReference type="SUPFAM" id="SSF51206">
    <property type="entry name" value="cAMP-binding domain-like"/>
    <property type="match status" value="1"/>
</dbReference>
<gene>
    <name evidence="2" type="ORF">GCM10011339_19700</name>
</gene>
<name>A0ABQ1V124_9BACT</name>
<dbReference type="PROSITE" id="PS50042">
    <property type="entry name" value="CNMP_BINDING_3"/>
    <property type="match status" value="1"/>
</dbReference>
<dbReference type="CDD" id="cd00038">
    <property type="entry name" value="CAP_ED"/>
    <property type="match status" value="1"/>
</dbReference>
<organism evidence="2 3">
    <name type="scientific">Echinicola rosea</name>
    <dbReference type="NCBI Taxonomy" id="1807691"/>
    <lineage>
        <taxon>Bacteria</taxon>
        <taxon>Pseudomonadati</taxon>
        <taxon>Bacteroidota</taxon>
        <taxon>Cytophagia</taxon>
        <taxon>Cytophagales</taxon>
        <taxon>Cyclobacteriaceae</taxon>
        <taxon>Echinicola</taxon>
    </lineage>
</organism>
<protein>
    <submittedName>
        <fullName evidence="2">Cyclic nucleotide-binding protein</fullName>
    </submittedName>
</protein>
<evidence type="ECO:0000313" key="2">
    <source>
        <dbReference type="EMBL" id="GGF31541.1"/>
    </source>
</evidence>
<accession>A0ABQ1V124</accession>
<dbReference type="Pfam" id="PF00027">
    <property type="entry name" value="cNMP_binding"/>
    <property type="match status" value="1"/>
</dbReference>
<reference evidence="3" key="1">
    <citation type="journal article" date="2019" name="Int. J. Syst. Evol. Microbiol.">
        <title>The Global Catalogue of Microorganisms (GCM) 10K type strain sequencing project: providing services to taxonomists for standard genome sequencing and annotation.</title>
        <authorList>
            <consortium name="The Broad Institute Genomics Platform"/>
            <consortium name="The Broad Institute Genome Sequencing Center for Infectious Disease"/>
            <person name="Wu L."/>
            <person name="Ma J."/>
        </authorList>
    </citation>
    <scope>NUCLEOTIDE SEQUENCE [LARGE SCALE GENOMIC DNA]</scope>
    <source>
        <strain evidence="3">CGMCC 1.15407</strain>
    </source>
</reference>
<dbReference type="Proteomes" id="UP000647339">
    <property type="component" value="Unassembled WGS sequence"/>
</dbReference>
<dbReference type="InterPro" id="IPR014710">
    <property type="entry name" value="RmlC-like_jellyroll"/>
</dbReference>